<dbReference type="Proteomes" id="UP000593567">
    <property type="component" value="Unassembled WGS sequence"/>
</dbReference>
<sequence>MVGLEERCKKWLKQSGITGEAFVNEISSGWTTLLDTRLKTLKYRSIELRKDYMLPHHLQCEQLIKDIIVETVGSRAIYMS</sequence>
<proteinExistence type="predicted"/>
<accession>A0A7J7K782</accession>
<protein>
    <submittedName>
        <fullName evidence="1">Uncharacterized protein</fullName>
    </submittedName>
</protein>
<dbReference type="EMBL" id="VXIV02001170">
    <property type="protein sequence ID" value="KAF6034045.1"/>
    <property type="molecule type" value="Genomic_DNA"/>
</dbReference>
<keyword evidence="2" id="KW-1185">Reference proteome</keyword>
<gene>
    <name evidence="1" type="ORF">EB796_007649</name>
</gene>
<evidence type="ECO:0000313" key="1">
    <source>
        <dbReference type="EMBL" id="KAF6034045.1"/>
    </source>
</evidence>
<organism evidence="1 2">
    <name type="scientific">Bugula neritina</name>
    <name type="common">Brown bryozoan</name>
    <name type="synonym">Sertularia neritina</name>
    <dbReference type="NCBI Taxonomy" id="10212"/>
    <lineage>
        <taxon>Eukaryota</taxon>
        <taxon>Metazoa</taxon>
        <taxon>Spiralia</taxon>
        <taxon>Lophotrochozoa</taxon>
        <taxon>Bryozoa</taxon>
        <taxon>Gymnolaemata</taxon>
        <taxon>Cheilostomatida</taxon>
        <taxon>Flustrina</taxon>
        <taxon>Buguloidea</taxon>
        <taxon>Bugulidae</taxon>
        <taxon>Bugula</taxon>
    </lineage>
</organism>
<dbReference type="AlphaFoldDB" id="A0A7J7K782"/>
<reference evidence="1" key="1">
    <citation type="submission" date="2020-06" db="EMBL/GenBank/DDBJ databases">
        <title>Draft genome of Bugula neritina, a colonial animal packing powerful symbionts and potential medicines.</title>
        <authorList>
            <person name="Rayko M."/>
        </authorList>
    </citation>
    <scope>NUCLEOTIDE SEQUENCE [LARGE SCALE GENOMIC DNA]</scope>
    <source>
        <strain evidence="1">Kwan_BN1</strain>
    </source>
</reference>
<comment type="caution">
    <text evidence="1">The sequence shown here is derived from an EMBL/GenBank/DDBJ whole genome shotgun (WGS) entry which is preliminary data.</text>
</comment>
<evidence type="ECO:0000313" key="2">
    <source>
        <dbReference type="Proteomes" id="UP000593567"/>
    </source>
</evidence>
<name>A0A7J7K782_BUGNE</name>